<dbReference type="RefSeq" id="WP_188070631.1">
    <property type="nucleotide sequence ID" value="NZ_BSPS01000022.1"/>
</dbReference>
<accession>A0A7W6BNR2</accession>
<dbReference type="Proteomes" id="UP000571950">
    <property type="component" value="Unassembled WGS sequence"/>
</dbReference>
<evidence type="ECO:0000256" key="1">
    <source>
        <dbReference type="SAM" id="Phobius"/>
    </source>
</evidence>
<dbReference type="EMBL" id="JACIDT010000002">
    <property type="protein sequence ID" value="MBB3925074.1"/>
    <property type="molecule type" value="Genomic_DNA"/>
</dbReference>
<feature type="transmembrane region" description="Helical" evidence="1">
    <location>
        <begin position="33"/>
        <end position="50"/>
    </location>
</feature>
<protein>
    <submittedName>
        <fullName evidence="2">Uncharacterized protein</fullName>
    </submittedName>
</protein>
<dbReference type="AlphaFoldDB" id="A0A7W6BNR2"/>
<dbReference type="PROSITE" id="PS51257">
    <property type="entry name" value="PROKAR_LIPOPROTEIN"/>
    <property type="match status" value="1"/>
</dbReference>
<keyword evidence="1" id="KW-0472">Membrane</keyword>
<feature type="transmembrane region" description="Helical" evidence="1">
    <location>
        <begin position="88"/>
        <end position="105"/>
    </location>
</feature>
<feature type="transmembrane region" description="Helical" evidence="1">
    <location>
        <begin position="56"/>
        <end position="76"/>
    </location>
</feature>
<keyword evidence="1" id="KW-1133">Transmembrane helix</keyword>
<evidence type="ECO:0000313" key="2">
    <source>
        <dbReference type="EMBL" id="MBB3925074.1"/>
    </source>
</evidence>
<comment type="caution">
    <text evidence="2">The sequence shown here is derived from an EMBL/GenBank/DDBJ whole genome shotgun (WGS) entry which is preliminary data.</text>
</comment>
<proteinExistence type="predicted"/>
<sequence length="146" mass="17045">MMLLSRLDVWLGKTLFHPPIILACQIMRQTQYAVHRALWFFAFCYAAYFAPEIGWAWVAFVWLGVLGAFTSAAWFPDREVRSRGWVRFLLWQCLAFNLAELFLFSRLSPGLAQNIIILFAEYAATIKTIPPRRKRERRTSAKEARV</sequence>
<organism evidence="2 3">
    <name type="scientific">Sphingobium jiangsuense</name>
    <dbReference type="NCBI Taxonomy" id="870476"/>
    <lineage>
        <taxon>Bacteria</taxon>
        <taxon>Pseudomonadati</taxon>
        <taxon>Pseudomonadota</taxon>
        <taxon>Alphaproteobacteria</taxon>
        <taxon>Sphingomonadales</taxon>
        <taxon>Sphingomonadaceae</taxon>
        <taxon>Sphingobium</taxon>
    </lineage>
</organism>
<keyword evidence="3" id="KW-1185">Reference proteome</keyword>
<name>A0A7W6BNR2_9SPHN</name>
<gene>
    <name evidence="2" type="ORF">GGR43_000775</name>
</gene>
<keyword evidence="1" id="KW-0812">Transmembrane</keyword>
<reference evidence="2 3" key="1">
    <citation type="submission" date="2020-08" db="EMBL/GenBank/DDBJ databases">
        <title>Genomic Encyclopedia of Type Strains, Phase IV (KMG-IV): sequencing the most valuable type-strain genomes for metagenomic binning, comparative biology and taxonomic classification.</title>
        <authorList>
            <person name="Goeker M."/>
        </authorList>
    </citation>
    <scope>NUCLEOTIDE SEQUENCE [LARGE SCALE GENOMIC DNA]</scope>
    <source>
        <strain evidence="2 3">DSM 26189</strain>
    </source>
</reference>
<evidence type="ECO:0000313" key="3">
    <source>
        <dbReference type="Proteomes" id="UP000571950"/>
    </source>
</evidence>